<dbReference type="InterPro" id="IPR021314">
    <property type="entry name" value="DUF2911"/>
</dbReference>
<feature type="signal peptide" evidence="2">
    <location>
        <begin position="1"/>
        <end position="22"/>
    </location>
</feature>
<dbReference type="RefSeq" id="WP_224478916.1">
    <property type="nucleotide sequence ID" value="NZ_JAIUJS010000006.1"/>
</dbReference>
<dbReference type="Gene3D" id="1.25.40.10">
    <property type="entry name" value="Tetratricopeptide repeat domain"/>
    <property type="match status" value="1"/>
</dbReference>
<accession>A0ABS7Y3U0</accession>
<evidence type="ECO:0000256" key="2">
    <source>
        <dbReference type="SAM" id="SignalP"/>
    </source>
</evidence>
<comment type="caution">
    <text evidence="3">The sequence shown here is derived from an EMBL/GenBank/DDBJ whole genome shotgun (WGS) entry which is preliminary data.</text>
</comment>
<proteinExistence type="predicted"/>
<dbReference type="EMBL" id="JAIUJS010000006">
    <property type="protein sequence ID" value="MCA0153945.1"/>
    <property type="molecule type" value="Genomic_DNA"/>
</dbReference>
<feature type="repeat" description="TPR" evidence="1">
    <location>
        <begin position="279"/>
        <end position="312"/>
    </location>
</feature>
<dbReference type="InterPro" id="IPR011990">
    <property type="entry name" value="TPR-like_helical_dom_sf"/>
</dbReference>
<evidence type="ECO:0000256" key="1">
    <source>
        <dbReference type="PROSITE-ProRule" id="PRU00339"/>
    </source>
</evidence>
<keyword evidence="4" id="KW-1185">Reference proteome</keyword>
<protein>
    <submittedName>
        <fullName evidence="3">DUF2911 domain-containing protein</fullName>
    </submittedName>
</protein>
<dbReference type="InterPro" id="IPR019734">
    <property type="entry name" value="TPR_rpt"/>
</dbReference>
<dbReference type="PROSITE" id="PS50005">
    <property type="entry name" value="TPR"/>
    <property type="match status" value="2"/>
</dbReference>
<keyword evidence="2" id="KW-0732">Signal</keyword>
<reference evidence="4" key="1">
    <citation type="submission" date="2023-07" db="EMBL/GenBank/DDBJ databases">
        <authorList>
            <person name="Yue Y."/>
        </authorList>
    </citation>
    <scope>NUCLEOTIDE SEQUENCE [LARGE SCALE GENOMIC DNA]</scope>
    <source>
        <strain evidence="4">2Y89</strain>
    </source>
</reference>
<dbReference type="Proteomes" id="UP001198402">
    <property type="component" value="Unassembled WGS sequence"/>
</dbReference>
<dbReference type="Pfam" id="PF13424">
    <property type="entry name" value="TPR_12"/>
    <property type="match status" value="1"/>
</dbReference>
<dbReference type="SMART" id="SM00028">
    <property type="entry name" value="TPR"/>
    <property type="match status" value="2"/>
</dbReference>
<gene>
    <name evidence="3" type="ORF">LBV24_12000</name>
</gene>
<organism evidence="3 4">
    <name type="scientific">Winogradskyella vincentii</name>
    <dbReference type="NCBI Taxonomy" id="2877122"/>
    <lineage>
        <taxon>Bacteria</taxon>
        <taxon>Pseudomonadati</taxon>
        <taxon>Bacteroidota</taxon>
        <taxon>Flavobacteriia</taxon>
        <taxon>Flavobacteriales</taxon>
        <taxon>Flavobacteriaceae</taxon>
        <taxon>Winogradskyella</taxon>
    </lineage>
</organism>
<dbReference type="Pfam" id="PF11138">
    <property type="entry name" value="DUF2911"/>
    <property type="match status" value="1"/>
</dbReference>
<feature type="chain" id="PRO_5047095364" evidence="2">
    <location>
        <begin position="23"/>
        <end position="362"/>
    </location>
</feature>
<name>A0ABS7Y3U0_9FLAO</name>
<keyword evidence="1" id="KW-0802">TPR repeat</keyword>
<dbReference type="SUPFAM" id="SSF48452">
    <property type="entry name" value="TPR-like"/>
    <property type="match status" value="1"/>
</dbReference>
<evidence type="ECO:0000313" key="4">
    <source>
        <dbReference type="Proteomes" id="UP001198402"/>
    </source>
</evidence>
<sequence length="362" mass="39825">MRATITSLLLCAVLSLSLTANAQLFTPRGSQMASVMQRVGTTDITITYSRPSVNEREIWGKLVPFGLNNLGFGTSTAAPWRAGANENTTISFTHDVSIGGKTVPAGTYGLHINVKDIENATIILSKDTEAWGSYFYDPAKDVLQADVKLKDIPHTELLTFSFDEVSKNYAVASLKWEKKAIPFKIEVNVTDIVMDQIRSQLKGQKGFSRQNWEQAANFALNNGGDLDEALTWINGALEGNFFSEKTVNGLATKAQILMKKGDKAGFGATMDEASTMANANQLNRMGNYMLSIEDYDRALKYYNMNLKDDPKNPTWHNSVAAAYKAKGNTKTAIKHYKKALALKPSDQDKARSEKALKELGAM</sequence>
<feature type="repeat" description="TPR" evidence="1">
    <location>
        <begin position="313"/>
        <end position="346"/>
    </location>
</feature>
<evidence type="ECO:0000313" key="3">
    <source>
        <dbReference type="EMBL" id="MCA0153945.1"/>
    </source>
</evidence>